<proteinExistence type="predicted"/>
<reference evidence="1" key="1">
    <citation type="submission" date="2021-06" db="EMBL/GenBank/DDBJ databases">
        <authorList>
            <person name="Kallberg Y."/>
            <person name="Tangrot J."/>
            <person name="Rosling A."/>
        </authorList>
    </citation>
    <scope>NUCLEOTIDE SEQUENCE</scope>
    <source>
        <strain evidence="1">UK204</strain>
    </source>
</reference>
<keyword evidence="2" id="KW-1185">Reference proteome</keyword>
<sequence length="82" mass="9665">MRYDSKSHCANHNTAKEVKMKILVSLNEALEKTIRVALNNKQKIFEKILKSNGFILYYQVTNPYESENSLNRYYQLTVSDEF</sequence>
<organism evidence="1 2">
    <name type="scientific">Funneliformis caledonium</name>
    <dbReference type="NCBI Taxonomy" id="1117310"/>
    <lineage>
        <taxon>Eukaryota</taxon>
        <taxon>Fungi</taxon>
        <taxon>Fungi incertae sedis</taxon>
        <taxon>Mucoromycota</taxon>
        <taxon>Glomeromycotina</taxon>
        <taxon>Glomeromycetes</taxon>
        <taxon>Glomerales</taxon>
        <taxon>Glomeraceae</taxon>
        <taxon>Funneliformis</taxon>
    </lineage>
</organism>
<dbReference type="Proteomes" id="UP000789570">
    <property type="component" value="Unassembled WGS sequence"/>
</dbReference>
<name>A0A9N8W578_9GLOM</name>
<evidence type="ECO:0000313" key="1">
    <source>
        <dbReference type="EMBL" id="CAG8474085.1"/>
    </source>
</evidence>
<evidence type="ECO:0000313" key="2">
    <source>
        <dbReference type="Proteomes" id="UP000789570"/>
    </source>
</evidence>
<accession>A0A9N8W578</accession>
<dbReference type="EMBL" id="CAJVPQ010000353">
    <property type="protein sequence ID" value="CAG8474085.1"/>
    <property type="molecule type" value="Genomic_DNA"/>
</dbReference>
<protein>
    <submittedName>
        <fullName evidence="1">9451_t:CDS:1</fullName>
    </submittedName>
</protein>
<comment type="caution">
    <text evidence="1">The sequence shown here is derived from an EMBL/GenBank/DDBJ whole genome shotgun (WGS) entry which is preliminary data.</text>
</comment>
<dbReference type="AlphaFoldDB" id="A0A9N8W578"/>
<gene>
    <name evidence="1" type="ORF">FCALED_LOCUS2371</name>
</gene>